<organism evidence="2 3">
    <name type="scientific">Cellulomonas septica</name>
    <dbReference type="NCBI Taxonomy" id="285080"/>
    <lineage>
        <taxon>Bacteria</taxon>
        <taxon>Bacillati</taxon>
        <taxon>Actinomycetota</taxon>
        <taxon>Actinomycetes</taxon>
        <taxon>Micrococcales</taxon>
        <taxon>Cellulomonadaceae</taxon>
        <taxon>Cellulomonas</taxon>
    </lineage>
</organism>
<protein>
    <submittedName>
        <fullName evidence="2">Uncharacterized protein</fullName>
    </submittedName>
</protein>
<dbReference type="EMBL" id="JAAXOY010000870">
    <property type="protein sequence ID" value="NKY41700.1"/>
    <property type="molecule type" value="Genomic_DNA"/>
</dbReference>
<dbReference type="Proteomes" id="UP000777774">
    <property type="component" value="Unassembled WGS sequence"/>
</dbReference>
<feature type="region of interest" description="Disordered" evidence="1">
    <location>
        <begin position="127"/>
        <end position="153"/>
    </location>
</feature>
<name>A0ABX1K736_9CELL</name>
<evidence type="ECO:0000256" key="1">
    <source>
        <dbReference type="SAM" id="MobiDB-lite"/>
    </source>
</evidence>
<dbReference type="RefSeq" id="WP_168681156.1">
    <property type="nucleotide sequence ID" value="NZ_JAAXOY010000870.1"/>
</dbReference>
<reference evidence="2 3" key="1">
    <citation type="submission" date="2020-04" db="EMBL/GenBank/DDBJ databases">
        <title>MicrobeNet Type strains.</title>
        <authorList>
            <person name="Nicholson A.C."/>
        </authorList>
    </citation>
    <scope>NUCLEOTIDE SEQUENCE [LARGE SCALE GENOMIC DNA]</scope>
    <source>
        <strain evidence="2 3">ATCC BAA-787</strain>
    </source>
</reference>
<keyword evidence="3" id="KW-1185">Reference proteome</keyword>
<evidence type="ECO:0000313" key="2">
    <source>
        <dbReference type="EMBL" id="NKY41700.1"/>
    </source>
</evidence>
<gene>
    <name evidence="2" type="ORF">HGA02_19930</name>
</gene>
<sequence>APAMSLEQPMAGREMSSAGAAADTAATSKLAWYGGRTVFTAGSGLSDEAGTGTAWAFDAASVFSQESLARVAAALGVAGEPRQEYGAWTVGSTDGTGPTVSLSPDGTGSISYYDPSKDPWSCVASAPETLDGATEGGGTSSSVDKAQVDPGLGANCDPRDLPAAPTGDAAKAKTTDLLHALGVDPASYELEVMADTGSPALVQVTAHLVVDGQRSGVAWNVSLVGDGVQSLWGSLAPVVELGDYDVVSARAAVERLGDPRFGASGGIMPFAADDMMRAESGAADAPAPDEVPTVPATPDFGPLAWPVEDVTIESARLGLALTTLPDGAAVLLPTYELSSSDGRTWTVVAVADADLDFTAAAR</sequence>
<evidence type="ECO:0000313" key="3">
    <source>
        <dbReference type="Proteomes" id="UP000777774"/>
    </source>
</evidence>
<accession>A0ABX1K736</accession>
<feature type="non-terminal residue" evidence="2">
    <location>
        <position position="1"/>
    </location>
</feature>
<comment type="caution">
    <text evidence="2">The sequence shown here is derived from an EMBL/GenBank/DDBJ whole genome shotgun (WGS) entry which is preliminary data.</text>
</comment>
<proteinExistence type="predicted"/>